<evidence type="ECO:0000256" key="1">
    <source>
        <dbReference type="ARBA" id="ARBA00023015"/>
    </source>
</evidence>
<dbReference type="InterPro" id="IPR036390">
    <property type="entry name" value="WH_DNA-bd_sf"/>
</dbReference>
<name>A0A1E5KTX0_9ENTE</name>
<dbReference type="InterPro" id="IPR036388">
    <property type="entry name" value="WH-like_DNA-bd_sf"/>
</dbReference>
<sequence length="120" mass="14016">MDKSCYNIQDAELNKLGFGYTLSIIGGKYKMIVMYNLFENQNVMRYNELKRSIGPISFKTLTNTLRELEHDGIITRKEYPQIPPKVEYRLSEKGLSLMPILNMMCDWGEQAQLEKRTNKS</sequence>
<reference evidence="5 6" key="1">
    <citation type="submission" date="2016-09" db="EMBL/GenBank/DDBJ databases">
        <authorList>
            <person name="Capua I."/>
            <person name="De Benedictis P."/>
            <person name="Joannis T."/>
            <person name="Lombin L.H."/>
            <person name="Cattoli G."/>
        </authorList>
    </citation>
    <scope>NUCLEOTIDE SEQUENCE [LARGE SCALE GENOMIC DNA]</scope>
    <source>
        <strain evidence="5 6">LMG 25899</strain>
    </source>
</reference>
<comment type="caution">
    <text evidence="5">The sequence shown here is derived from an EMBL/GenBank/DDBJ whole genome shotgun (WGS) entry which is preliminary data.</text>
</comment>
<protein>
    <submittedName>
        <fullName evidence="5">HxlR family transcriptional regulator</fullName>
    </submittedName>
</protein>
<dbReference type="EMBL" id="MIEK01000053">
    <property type="protein sequence ID" value="OEH81310.1"/>
    <property type="molecule type" value="Genomic_DNA"/>
</dbReference>
<keyword evidence="3" id="KW-0804">Transcription</keyword>
<dbReference type="PANTHER" id="PTHR33204:SF29">
    <property type="entry name" value="TRANSCRIPTIONAL REGULATOR"/>
    <property type="match status" value="1"/>
</dbReference>
<dbReference type="Proteomes" id="UP000095256">
    <property type="component" value="Unassembled WGS sequence"/>
</dbReference>
<evidence type="ECO:0000256" key="2">
    <source>
        <dbReference type="ARBA" id="ARBA00023125"/>
    </source>
</evidence>
<evidence type="ECO:0000256" key="3">
    <source>
        <dbReference type="ARBA" id="ARBA00023163"/>
    </source>
</evidence>
<feature type="domain" description="HTH hxlR-type" evidence="4">
    <location>
        <begin position="5"/>
        <end position="116"/>
    </location>
</feature>
<dbReference type="RefSeq" id="WP_069699717.1">
    <property type="nucleotide sequence ID" value="NZ_JAGGMA010000061.1"/>
</dbReference>
<dbReference type="Pfam" id="PF01638">
    <property type="entry name" value="HxlR"/>
    <property type="match status" value="1"/>
</dbReference>
<dbReference type="Gene3D" id="1.10.10.10">
    <property type="entry name" value="Winged helix-like DNA-binding domain superfamily/Winged helix DNA-binding domain"/>
    <property type="match status" value="1"/>
</dbReference>
<evidence type="ECO:0000313" key="5">
    <source>
        <dbReference type="EMBL" id="OEH81310.1"/>
    </source>
</evidence>
<evidence type="ECO:0000259" key="4">
    <source>
        <dbReference type="PROSITE" id="PS51118"/>
    </source>
</evidence>
<keyword evidence="6" id="KW-1185">Reference proteome</keyword>
<gene>
    <name evidence="5" type="ORF">BCR26_17205</name>
</gene>
<accession>A0A1E5KTX0</accession>
<dbReference type="SUPFAM" id="SSF46785">
    <property type="entry name" value="Winged helix' DNA-binding domain"/>
    <property type="match status" value="1"/>
</dbReference>
<dbReference type="GO" id="GO:0003677">
    <property type="term" value="F:DNA binding"/>
    <property type="evidence" value="ECO:0007669"/>
    <property type="project" value="UniProtKB-KW"/>
</dbReference>
<dbReference type="STRING" id="762845.BCR26_17205"/>
<dbReference type="PANTHER" id="PTHR33204">
    <property type="entry name" value="TRANSCRIPTIONAL REGULATOR, MARR FAMILY"/>
    <property type="match status" value="1"/>
</dbReference>
<proteinExistence type="predicted"/>
<dbReference type="PROSITE" id="PS51118">
    <property type="entry name" value="HTH_HXLR"/>
    <property type="match status" value="1"/>
</dbReference>
<keyword evidence="1" id="KW-0805">Transcription regulation</keyword>
<organism evidence="5 6">
    <name type="scientific">Enterococcus rivorum</name>
    <dbReference type="NCBI Taxonomy" id="762845"/>
    <lineage>
        <taxon>Bacteria</taxon>
        <taxon>Bacillati</taxon>
        <taxon>Bacillota</taxon>
        <taxon>Bacilli</taxon>
        <taxon>Lactobacillales</taxon>
        <taxon>Enterococcaceae</taxon>
        <taxon>Enterococcus</taxon>
    </lineage>
</organism>
<keyword evidence="2" id="KW-0238">DNA-binding</keyword>
<dbReference type="InterPro" id="IPR002577">
    <property type="entry name" value="HTH_HxlR"/>
</dbReference>
<dbReference type="AlphaFoldDB" id="A0A1E5KTX0"/>
<evidence type="ECO:0000313" key="6">
    <source>
        <dbReference type="Proteomes" id="UP000095256"/>
    </source>
</evidence>